<evidence type="ECO:0000256" key="1">
    <source>
        <dbReference type="ARBA" id="ARBA00022679"/>
    </source>
</evidence>
<dbReference type="EMBL" id="JACBZR010000001">
    <property type="protein sequence ID" value="NYI78066.1"/>
    <property type="molecule type" value="Genomic_DNA"/>
</dbReference>
<name>A0A7Z0ISL4_9ACTN</name>
<evidence type="ECO:0000313" key="7">
    <source>
        <dbReference type="Proteomes" id="UP000564496"/>
    </source>
</evidence>
<dbReference type="SUPFAM" id="SSF55781">
    <property type="entry name" value="GAF domain-like"/>
    <property type="match status" value="1"/>
</dbReference>
<dbReference type="InterPro" id="IPR029016">
    <property type="entry name" value="GAF-like_dom_sf"/>
</dbReference>
<dbReference type="Proteomes" id="UP000564496">
    <property type="component" value="Unassembled WGS sequence"/>
</dbReference>
<protein>
    <submittedName>
        <fullName evidence="6">Signal transduction histidine kinase</fullName>
    </submittedName>
</protein>
<keyword evidence="7" id="KW-1185">Reference proteome</keyword>
<dbReference type="RefSeq" id="WP_343051602.1">
    <property type="nucleotide sequence ID" value="NZ_JACBZR010000001.1"/>
</dbReference>
<keyword evidence="3" id="KW-0902">Two-component regulatory system</keyword>
<dbReference type="SUPFAM" id="SSF55874">
    <property type="entry name" value="ATPase domain of HSP90 chaperone/DNA topoisomerase II/histidine kinase"/>
    <property type="match status" value="1"/>
</dbReference>
<dbReference type="GO" id="GO:0000155">
    <property type="term" value="F:phosphorelay sensor kinase activity"/>
    <property type="evidence" value="ECO:0007669"/>
    <property type="project" value="InterPro"/>
</dbReference>
<dbReference type="InterPro" id="IPR011712">
    <property type="entry name" value="Sig_transdc_His_kin_sub3_dim/P"/>
</dbReference>
<evidence type="ECO:0000256" key="4">
    <source>
        <dbReference type="SAM" id="MobiDB-lite"/>
    </source>
</evidence>
<organism evidence="6 7">
    <name type="scientific">Nocardioides panzhihuensis</name>
    <dbReference type="NCBI Taxonomy" id="860243"/>
    <lineage>
        <taxon>Bacteria</taxon>
        <taxon>Bacillati</taxon>
        <taxon>Actinomycetota</taxon>
        <taxon>Actinomycetes</taxon>
        <taxon>Propionibacteriales</taxon>
        <taxon>Nocardioidaceae</taxon>
        <taxon>Nocardioides</taxon>
    </lineage>
</organism>
<evidence type="ECO:0000256" key="2">
    <source>
        <dbReference type="ARBA" id="ARBA00022777"/>
    </source>
</evidence>
<keyword evidence="2 6" id="KW-0418">Kinase</keyword>
<dbReference type="Pfam" id="PF07730">
    <property type="entry name" value="HisKA_3"/>
    <property type="match status" value="1"/>
</dbReference>
<sequence>MTTQPRPFSAADIARRLPDLAALTGVRSGKQTYYSAYQRSNERLQLTVAAMDSISGALVHSVEGPRALLEKIVRVASHHLDARWAALALTSQALPSTRPRFLAIDSEGAMIDAAADLAEEVTRAIQRVETGDLPARATQNADGVVVVPMLLDGHAIGGLVAAPRDDLPLETPDLSVLHILANLAAVSLHTGDLYRTGLAQQRRAHQLFEEVSEQARLLSVRDEELRAAEQRLRVADQRELLENERRRIALELHDSVAQTVLSAGLVVEMLRGDFIGDASGAGRRDVRPELDRARDLMSTATEQLRSVIYALNHERGAENVASLPELLAEMAAQHRPHLNVRLRVEGSPVPMGTAAEHALARTAGEALFNVAMHSDAGKALVRLCYLEDCVVLRIGDDGNGDPAAMRRTVRLARRGAADGRHRGLLGMALRAEGLGGTLSIRRSRAGGVAIESRVPLSGVTPGPTRTPEESDA</sequence>
<dbReference type="InterPro" id="IPR003018">
    <property type="entry name" value="GAF"/>
</dbReference>
<feature type="domain" description="GAF" evidence="5">
    <location>
        <begin position="64"/>
        <end position="198"/>
    </location>
</feature>
<dbReference type="Gene3D" id="3.30.450.40">
    <property type="match status" value="1"/>
</dbReference>
<evidence type="ECO:0000313" key="6">
    <source>
        <dbReference type="EMBL" id="NYI78066.1"/>
    </source>
</evidence>
<feature type="region of interest" description="Disordered" evidence="4">
    <location>
        <begin position="452"/>
        <end position="472"/>
    </location>
</feature>
<dbReference type="InterPro" id="IPR050482">
    <property type="entry name" value="Sensor_HK_TwoCompSys"/>
</dbReference>
<dbReference type="GO" id="GO:0016020">
    <property type="term" value="C:membrane"/>
    <property type="evidence" value="ECO:0007669"/>
    <property type="project" value="InterPro"/>
</dbReference>
<proteinExistence type="predicted"/>
<dbReference type="AlphaFoldDB" id="A0A7Z0ISL4"/>
<dbReference type="CDD" id="cd16917">
    <property type="entry name" value="HATPase_UhpB-NarQ-NarX-like"/>
    <property type="match status" value="1"/>
</dbReference>
<dbReference type="Gene3D" id="1.20.5.1930">
    <property type="match status" value="1"/>
</dbReference>
<reference evidence="6 7" key="1">
    <citation type="submission" date="2020-07" db="EMBL/GenBank/DDBJ databases">
        <title>Sequencing the genomes of 1000 actinobacteria strains.</title>
        <authorList>
            <person name="Klenk H.-P."/>
        </authorList>
    </citation>
    <scope>NUCLEOTIDE SEQUENCE [LARGE SCALE GENOMIC DNA]</scope>
    <source>
        <strain evidence="6 7">DSM 26487</strain>
    </source>
</reference>
<comment type="caution">
    <text evidence="6">The sequence shown here is derived from an EMBL/GenBank/DDBJ whole genome shotgun (WGS) entry which is preliminary data.</text>
</comment>
<dbReference type="SMART" id="SM00065">
    <property type="entry name" value="GAF"/>
    <property type="match status" value="1"/>
</dbReference>
<dbReference type="PANTHER" id="PTHR24421">
    <property type="entry name" value="NITRATE/NITRITE SENSOR PROTEIN NARX-RELATED"/>
    <property type="match status" value="1"/>
</dbReference>
<dbReference type="GO" id="GO:0046983">
    <property type="term" value="F:protein dimerization activity"/>
    <property type="evidence" value="ECO:0007669"/>
    <property type="project" value="InterPro"/>
</dbReference>
<evidence type="ECO:0000256" key="3">
    <source>
        <dbReference type="ARBA" id="ARBA00023012"/>
    </source>
</evidence>
<keyword evidence="1" id="KW-0808">Transferase</keyword>
<accession>A0A7Z0ISL4</accession>
<evidence type="ECO:0000259" key="5">
    <source>
        <dbReference type="SMART" id="SM00065"/>
    </source>
</evidence>
<dbReference type="Gene3D" id="3.30.565.10">
    <property type="entry name" value="Histidine kinase-like ATPase, C-terminal domain"/>
    <property type="match status" value="1"/>
</dbReference>
<gene>
    <name evidence="6" type="ORF">BJ988_002714</name>
</gene>
<dbReference type="InterPro" id="IPR036890">
    <property type="entry name" value="HATPase_C_sf"/>
</dbReference>